<gene>
    <name evidence="1" type="ORF">FPRO_11139</name>
</gene>
<evidence type="ECO:0000313" key="1">
    <source>
        <dbReference type="EMBL" id="CZR41550.1"/>
    </source>
</evidence>
<protein>
    <submittedName>
        <fullName evidence="1">Uncharacterized protein</fullName>
    </submittedName>
</protein>
<name>A0A1L7VPE7_FUSPR</name>
<dbReference type="Proteomes" id="UP000183971">
    <property type="component" value="Unassembled WGS sequence"/>
</dbReference>
<dbReference type="EMBL" id="FJOF01000005">
    <property type="protein sequence ID" value="CZR41550.1"/>
    <property type="molecule type" value="Genomic_DNA"/>
</dbReference>
<evidence type="ECO:0000313" key="2">
    <source>
        <dbReference type="Proteomes" id="UP000183971"/>
    </source>
</evidence>
<comment type="caution">
    <text evidence="1">The sequence shown here is derived from an EMBL/GenBank/DDBJ whole genome shotgun (WGS) entry which is preliminary data.</text>
</comment>
<sequence length="132" mass="15007">MCIIVKLWLLVAYRVERLTRRFIYNQPTKCPPRGAIIVHGSRLDRHGTFSTWVDLLTCLAFRSLRTLAASLRLFTQTSQEAPVPHNDDQVDVMTGESLSAQDSCDSVKIYSRTTLRLAYTASALDLIHRQEV</sequence>
<dbReference type="VEuPathDB" id="FungiDB:FPRO_11139"/>
<dbReference type="RefSeq" id="XP_031082142.1">
    <property type="nucleotide sequence ID" value="XM_031232179.1"/>
</dbReference>
<dbReference type="AlphaFoldDB" id="A0A1L7VPE7"/>
<keyword evidence="2" id="KW-1185">Reference proteome</keyword>
<accession>A0A1L7VPE7</accession>
<organism evidence="1 2">
    <name type="scientific">Fusarium proliferatum (strain ET1)</name>
    <name type="common">Orchid endophyte fungus</name>
    <dbReference type="NCBI Taxonomy" id="1227346"/>
    <lineage>
        <taxon>Eukaryota</taxon>
        <taxon>Fungi</taxon>
        <taxon>Dikarya</taxon>
        <taxon>Ascomycota</taxon>
        <taxon>Pezizomycotina</taxon>
        <taxon>Sordariomycetes</taxon>
        <taxon>Hypocreomycetidae</taxon>
        <taxon>Hypocreales</taxon>
        <taxon>Nectriaceae</taxon>
        <taxon>Fusarium</taxon>
        <taxon>Fusarium fujikuroi species complex</taxon>
    </lineage>
</organism>
<dbReference type="GeneID" id="42056009"/>
<proteinExistence type="predicted"/>
<reference evidence="2" key="1">
    <citation type="journal article" date="2016" name="Genome Biol. Evol.">
        <title>Comparative 'omics' of the Fusarium fujikuroi species complex highlights differences in genetic potential and metabolite synthesis.</title>
        <authorList>
            <person name="Niehaus E.-M."/>
            <person name="Muensterkoetter M."/>
            <person name="Proctor R.H."/>
            <person name="Brown D.W."/>
            <person name="Sharon A."/>
            <person name="Idan Y."/>
            <person name="Oren-Young L."/>
            <person name="Sieber C.M."/>
            <person name="Novak O."/>
            <person name="Pencik A."/>
            <person name="Tarkowska D."/>
            <person name="Hromadova K."/>
            <person name="Freeman S."/>
            <person name="Maymon M."/>
            <person name="Elazar M."/>
            <person name="Youssef S.A."/>
            <person name="El-Shabrawy E.S.M."/>
            <person name="Shalaby A.B.A."/>
            <person name="Houterman P."/>
            <person name="Brock N.L."/>
            <person name="Burkhardt I."/>
            <person name="Tsavkelova E.A."/>
            <person name="Dickschat J.S."/>
            <person name="Galuszka P."/>
            <person name="Gueldener U."/>
            <person name="Tudzynski B."/>
        </authorList>
    </citation>
    <scope>NUCLEOTIDE SEQUENCE [LARGE SCALE GENOMIC DNA]</scope>
    <source>
        <strain evidence="2">ET1</strain>
    </source>
</reference>